<protein>
    <recommendedName>
        <fullName evidence="9">Major facilitator superfamily (MFS) profile domain-containing protein</fullName>
    </recommendedName>
</protein>
<sequence>METSKLAHKRFSATNRLQGKSLLTAFNAVCCVSIFFFGYDQGMMSGVNNSEDYINTMKYGYVGEDGTPNNSEDYINTMKYGYVGEDGTPVVTNSAKQGGIVAVYYLGTLIGCLLGGVIGDSIGRVKTVVVGCAWSVFGAALQCSAQNVPWMVCARLINGIGTGHLNAIVPVWAAEISDFSSRGAFIAQEFTLNIFGVVVAYWLEYGLSFIDGGRTQFRWRFPIAFQIIPLLILALVVNLMPESPRWLIKVGRRTDAEYILTRLRVDPVAARREADEIEAVVQLEKGGAVNGKQSIGDNSYIGMLLGRGRPGSHIARRVQLVVWLQIVQEWVGIAAVTVYAPRIFSGAGYTQNKSNLLAGVNNITYMLATLVAVFTLDKIGRRWTLYWGAVGQGISMFLAGGFTYMLATLVAVFTLDKIGRRWTLYWGAVGQGISMFLAGGFSRLTFDAAGTSKQAQYGGAAAFFVFLYTFVFGATWLTVPWLYPTEIFPLECRARGNSWGVVGWSIGNGWLTLLTPVMFNAINEKTLYVFGACNILAIPFVWAFYPETNQRTLEEMDLLFSADSIFAWEAEKARIAL</sequence>
<dbReference type="Gene3D" id="1.20.1250.20">
    <property type="entry name" value="MFS general substrate transporter like domains"/>
    <property type="match status" value="2"/>
</dbReference>
<feature type="transmembrane region" description="Helical" evidence="8">
    <location>
        <begin position="526"/>
        <end position="545"/>
    </location>
</feature>
<dbReference type="PANTHER" id="PTHR48022">
    <property type="entry name" value="PLASTIDIC GLUCOSE TRANSPORTER 4"/>
    <property type="match status" value="1"/>
</dbReference>
<keyword evidence="6 8" id="KW-0472">Membrane</keyword>
<feature type="transmembrane region" description="Helical" evidence="8">
    <location>
        <begin position="320"/>
        <end position="344"/>
    </location>
</feature>
<dbReference type="PROSITE" id="PS00216">
    <property type="entry name" value="SUGAR_TRANSPORT_1"/>
    <property type="match status" value="2"/>
</dbReference>
<dbReference type="InterPro" id="IPR050360">
    <property type="entry name" value="MFS_Sugar_Transporters"/>
</dbReference>
<accession>A0A8H3CDQ2</accession>
<proteinExistence type="inferred from homology"/>
<comment type="subcellular location">
    <subcellularLocation>
        <location evidence="1">Membrane</location>
        <topology evidence="1">Multi-pass membrane protein</topology>
    </subcellularLocation>
</comment>
<dbReference type="GO" id="GO:0016020">
    <property type="term" value="C:membrane"/>
    <property type="evidence" value="ECO:0007669"/>
    <property type="project" value="UniProtKB-SubCell"/>
</dbReference>
<dbReference type="InterPro" id="IPR005828">
    <property type="entry name" value="MFS_sugar_transport-like"/>
</dbReference>
<evidence type="ECO:0000256" key="7">
    <source>
        <dbReference type="ARBA" id="ARBA00049119"/>
    </source>
</evidence>
<reference evidence="10" key="1">
    <citation type="submission" date="2021-01" db="EMBL/GenBank/DDBJ databases">
        <authorList>
            <person name="Kaushik A."/>
        </authorList>
    </citation>
    <scope>NUCLEOTIDE SEQUENCE</scope>
    <source>
        <strain evidence="10">AG4-RS23</strain>
    </source>
</reference>
<dbReference type="InterPro" id="IPR003663">
    <property type="entry name" value="Sugar/inositol_transpt"/>
</dbReference>
<feature type="transmembrane region" description="Helical" evidence="8">
    <location>
        <begin position="99"/>
        <end position="118"/>
    </location>
</feature>
<dbReference type="PROSITE" id="PS50850">
    <property type="entry name" value="MFS"/>
    <property type="match status" value="1"/>
</dbReference>
<evidence type="ECO:0000313" key="10">
    <source>
        <dbReference type="EMBL" id="CAE6478534.1"/>
    </source>
</evidence>
<comment type="caution">
    <text evidence="10">The sequence shown here is derived from an EMBL/GenBank/DDBJ whole genome shotgun (WGS) entry which is preliminary data.</text>
</comment>
<dbReference type="SUPFAM" id="SSF103473">
    <property type="entry name" value="MFS general substrate transporter"/>
    <property type="match status" value="2"/>
</dbReference>
<evidence type="ECO:0000256" key="1">
    <source>
        <dbReference type="ARBA" id="ARBA00004141"/>
    </source>
</evidence>
<feature type="transmembrane region" description="Helical" evidence="8">
    <location>
        <begin position="223"/>
        <end position="240"/>
    </location>
</feature>
<name>A0A8H3CDQ2_9AGAM</name>
<dbReference type="PRINTS" id="PR00171">
    <property type="entry name" value="SUGRTRNSPORT"/>
</dbReference>
<evidence type="ECO:0000313" key="11">
    <source>
        <dbReference type="Proteomes" id="UP000663861"/>
    </source>
</evidence>
<dbReference type="GO" id="GO:0005351">
    <property type="term" value="F:carbohydrate:proton symporter activity"/>
    <property type="evidence" value="ECO:0007669"/>
    <property type="project" value="TreeGrafter"/>
</dbReference>
<dbReference type="EMBL" id="CAJMWY010001933">
    <property type="protein sequence ID" value="CAE6478534.1"/>
    <property type="molecule type" value="Genomic_DNA"/>
</dbReference>
<feature type="transmembrane region" description="Helical" evidence="8">
    <location>
        <begin position="21"/>
        <end position="39"/>
    </location>
</feature>
<dbReference type="Proteomes" id="UP000663861">
    <property type="component" value="Unassembled WGS sequence"/>
</dbReference>
<evidence type="ECO:0000256" key="2">
    <source>
        <dbReference type="ARBA" id="ARBA00010992"/>
    </source>
</evidence>
<feature type="transmembrane region" description="Helical" evidence="8">
    <location>
        <begin position="184"/>
        <end position="203"/>
    </location>
</feature>
<feature type="domain" description="Major facilitator superfamily (MFS) profile" evidence="9">
    <location>
        <begin position="26"/>
        <end position="549"/>
    </location>
</feature>
<comment type="similarity">
    <text evidence="2">Belongs to the major facilitator superfamily. Sugar transporter (TC 2.A.1.1) family.</text>
</comment>
<evidence type="ECO:0000256" key="8">
    <source>
        <dbReference type="SAM" id="Phobius"/>
    </source>
</evidence>
<dbReference type="InterPro" id="IPR036259">
    <property type="entry name" value="MFS_trans_sf"/>
</dbReference>
<dbReference type="InterPro" id="IPR020846">
    <property type="entry name" value="MFS_dom"/>
</dbReference>
<dbReference type="Pfam" id="PF00083">
    <property type="entry name" value="Sugar_tr"/>
    <property type="match status" value="1"/>
</dbReference>
<feature type="transmembrane region" description="Helical" evidence="8">
    <location>
        <begin position="356"/>
        <end position="376"/>
    </location>
</feature>
<keyword evidence="3" id="KW-0813">Transport</keyword>
<dbReference type="InterPro" id="IPR005829">
    <property type="entry name" value="Sugar_transporter_CS"/>
</dbReference>
<evidence type="ECO:0000256" key="5">
    <source>
        <dbReference type="ARBA" id="ARBA00022989"/>
    </source>
</evidence>
<dbReference type="AlphaFoldDB" id="A0A8H3CDQ2"/>
<evidence type="ECO:0000256" key="6">
    <source>
        <dbReference type="ARBA" id="ARBA00023136"/>
    </source>
</evidence>
<feature type="transmembrane region" description="Helical" evidence="8">
    <location>
        <begin position="499"/>
        <end position="519"/>
    </location>
</feature>
<feature type="transmembrane region" description="Helical" evidence="8">
    <location>
        <begin position="458"/>
        <end position="479"/>
    </location>
</feature>
<feature type="transmembrane region" description="Helical" evidence="8">
    <location>
        <begin position="424"/>
        <end position="446"/>
    </location>
</feature>
<comment type="catalytic activity">
    <reaction evidence="7">
        <text>myo-inositol(out) + H(+)(out) = myo-inositol(in) + H(+)(in)</text>
        <dbReference type="Rhea" id="RHEA:60364"/>
        <dbReference type="ChEBI" id="CHEBI:15378"/>
        <dbReference type="ChEBI" id="CHEBI:17268"/>
    </reaction>
</comment>
<keyword evidence="4 8" id="KW-0812">Transmembrane</keyword>
<keyword evidence="5 8" id="KW-1133">Transmembrane helix</keyword>
<evidence type="ECO:0000256" key="4">
    <source>
        <dbReference type="ARBA" id="ARBA00022692"/>
    </source>
</evidence>
<evidence type="ECO:0000256" key="3">
    <source>
        <dbReference type="ARBA" id="ARBA00022448"/>
    </source>
</evidence>
<feature type="transmembrane region" description="Helical" evidence="8">
    <location>
        <begin position="383"/>
        <end position="412"/>
    </location>
</feature>
<gene>
    <name evidence="10" type="ORF">RDB_LOCUS94889</name>
</gene>
<dbReference type="PANTHER" id="PTHR48022:SF78">
    <property type="entry name" value="MONOSACCHARIDE TRANSPORTER, PUTATIVE (AFU_ORTHOLOGUE AFUA_2G02110)-RELATED"/>
    <property type="match status" value="1"/>
</dbReference>
<organism evidence="10 11">
    <name type="scientific">Rhizoctonia solani</name>
    <dbReference type="NCBI Taxonomy" id="456999"/>
    <lineage>
        <taxon>Eukaryota</taxon>
        <taxon>Fungi</taxon>
        <taxon>Dikarya</taxon>
        <taxon>Basidiomycota</taxon>
        <taxon>Agaricomycotina</taxon>
        <taxon>Agaricomycetes</taxon>
        <taxon>Cantharellales</taxon>
        <taxon>Ceratobasidiaceae</taxon>
        <taxon>Rhizoctonia</taxon>
    </lineage>
</organism>
<evidence type="ECO:0000259" key="9">
    <source>
        <dbReference type="PROSITE" id="PS50850"/>
    </source>
</evidence>